<protein>
    <submittedName>
        <fullName evidence="11">Monovalent cation:proton antiporter family protein</fullName>
    </submittedName>
</protein>
<accession>A0A927C4I8</accession>
<dbReference type="RefSeq" id="WP_190924928.1">
    <property type="nucleotide sequence ID" value="NZ_JACXJA010000005.1"/>
</dbReference>
<name>A0A927C4I8_9BACL</name>
<evidence type="ECO:0000256" key="4">
    <source>
        <dbReference type="ARBA" id="ARBA00022449"/>
    </source>
</evidence>
<dbReference type="InterPro" id="IPR036291">
    <property type="entry name" value="NAD(P)-bd_dom_sf"/>
</dbReference>
<evidence type="ECO:0000256" key="9">
    <source>
        <dbReference type="SAM" id="Phobius"/>
    </source>
</evidence>
<sequence>MEGHTSLGSLTLVVAIAFFIPIILHKLRLKTFPVVVAEILAGLLIGKSGLNLIADDPWLELLSMFGLIYLMFLSGLEIDFSQLGRNKKTKGGPRPLAASLIVFCGIMAVSYGLGFGLMSIGFVSEPYLMMIIIATISLGVVVPVLKEQKLIDAPFGQTLLLVTVIADFVTMIMLAVYISMLSESVGRMALLLVFFALVVIVYFLLRRFMKGKLADALLRGTSQLGTRGVFALILIFVVLSENMGVENILGAFLAGVVISLLLPDKSFVHQLESFGYGFLIPIFFVMVGVKLDLWELLQNWKILLFIPVLLIAIYLSKIVPALVLRYWFSWKESLASGILLSSTLSLVIAAATVALEIGIIDDSIHGALILVAILTCFISPILFNRLVPKREKSKPKISIIGANHVTLPVSQDLMNEGYTVELFSAHPSGLESKEEQYSRFPLTEVQMLDVASLDRKGAFAADIIVCGSMDEVLNMLFARHARKLGVGRIIVRMEDPETMEQAQEEGFTVFSTLYSTRLLLKGLIDSPSAVRLITQHDDSIQEAVVQNPAYHNTLLRDMPFLGNTLVLRIYRGQSFIIPHGSTEIHVGDRLLVSGASEHITEMKRELE</sequence>
<evidence type="ECO:0000256" key="2">
    <source>
        <dbReference type="ARBA" id="ARBA00005551"/>
    </source>
</evidence>
<feature type="transmembrane region" description="Helical" evidence="9">
    <location>
        <begin position="245"/>
        <end position="262"/>
    </location>
</feature>
<dbReference type="PROSITE" id="PS51202">
    <property type="entry name" value="RCK_C"/>
    <property type="match status" value="1"/>
</dbReference>
<keyword evidence="4" id="KW-0050">Antiport</keyword>
<dbReference type="AlphaFoldDB" id="A0A927C4I8"/>
<evidence type="ECO:0000259" key="10">
    <source>
        <dbReference type="PROSITE" id="PS51202"/>
    </source>
</evidence>
<feature type="transmembrane region" description="Helical" evidence="9">
    <location>
        <begin position="158"/>
        <end position="179"/>
    </location>
</feature>
<dbReference type="Gene3D" id="3.30.70.1450">
    <property type="entry name" value="Regulator of K+ conductance, C-terminal domain"/>
    <property type="match status" value="1"/>
</dbReference>
<gene>
    <name evidence="11" type="ORF">IDH45_03995</name>
</gene>
<dbReference type="Proteomes" id="UP000639396">
    <property type="component" value="Unassembled WGS sequence"/>
</dbReference>
<dbReference type="Gene3D" id="1.20.1530.20">
    <property type="match status" value="1"/>
</dbReference>
<feature type="transmembrane region" description="Helical" evidence="9">
    <location>
        <begin position="58"/>
        <end position="76"/>
    </location>
</feature>
<keyword evidence="3" id="KW-0813">Transport</keyword>
<comment type="caution">
    <text evidence="11">The sequence shown here is derived from an EMBL/GenBank/DDBJ whole genome shotgun (WGS) entry which is preliminary data.</text>
</comment>
<dbReference type="GO" id="GO:0008324">
    <property type="term" value="F:monoatomic cation transmembrane transporter activity"/>
    <property type="evidence" value="ECO:0007669"/>
    <property type="project" value="InterPro"/>
</dbReference>
<evidence type="ECO:0000313" key="12">
    <source>
        <dbReference type="Proteomes" id="UP000639396"/>
    </source>
</evidence>
<feature type="transmembrane region" description="Helical" evidence="9">
    <location>
        <begin position="96"/>
        <end position="121"/>
    </location>
</feature>
<dbReference type="PANTHER" id="PTHR43562:SF1">
    <property type="entry name" value="NA(+)_H(+) ANTIPORTER YJBQ-RELATED"/>
    <property type="match status" value="1"/>
</dbReference>
<keyword evidence="7" id="KW-0406">Ion transport</keyword>
<evidence type="ECO:0000256" key="6">
    <source>
        <dbReference type="ARBA" id="ARBA00022989"/>
    </source>
</evidence>
<dbReference type="InterPro" id="IPR006037">
    <property type="entry name" value="RCK_C"/>
</dbReference>
<dbReference type="Pfam" id="PF00999">
    <property type="entry name" value="Na_H_Exchanger"/>
    <property type="match status" value="1"/>
</dbReference>
<keyword evidence="8 9" id="KW-0472">Membrane</keyword>
<feature type="domain" description="RCK C-terminal" evidence="10">
    <location>
        <begin position="527"/>
        <end position="607"/>
    </location>
</feature>
<dbReference type="Gene3D" id="3.40.50.720">
    <property type="entry name" value="NAD(P)-binding Rossmann-like Domain"/>
    <property type="match status" value="1"/>
</dbReference>
<evidence type="ECO:0000256" key="3">
    <source>
        <dbReference type="ARBA" id="ARBA00022448"/>
    </source>
</evidence>
<dbReference type="PANTHER" id="PTHR43562">
    <property type="entry name" value="NAPA-TYPE SODIUM/HYDROGEN ANTIPORTER"/>
    <property type="match status" value="1"/>
</dbReference>
<dbReference type="InterPro" id="IPR038770">
    <property type="entry name" value="Na+/solute_symporter_sf"/>
</dbReference>
<evidence type="ECO:0000313" key="11">
    <source>
        <dbReference type="EMBL" id="MBD2861150.1"/>
    </source>
</evidence>
<dbReference type="SUPFAM" id="SSF116726">
    <property type="entry name" value="TrkA C-terminal domain-like"/>
    <property type="match status" value="1"/>
</dbReference>
<dbReference type="SUPFAM" id="SSF51735">
    <property type="entry name" value="NAD(P)-binding Rossmann-fold domains"/>
    <property type="match status" value="1"/>
</dbReference>
<comment type="subcellular location">
    <subcellularLocation>
        <location evidence="1">Membrane</location>
        <topology evidence="1">Multi-pass membrane protein</topology>
    </subcellularLocation>
</comment>
<feature type="transmembrane region" description="Helical" evidence="9">
    <location>
        <begin position="366"/>
        <end position="387"/>
    </location>
</feature>
<comment type="similarity">
    <text evidence="2">Belongs to the monovalent cation:proton antiporter 2 (CPA2) transporter (TC 2.A.37) family.</text>
</comment>
<dbReference type="EMBL" id="JACXJA010000005">
    <property type="protein sequence ID" value="MBD2861150.1"/>
    <property type="molecule type" value="Genomic_DNA"/>
</dbReference>
<proteinExistence type="inferred from homology"/>
<dbReference type="InterPro" id="IPR006153">
    <property type="entry name" value="Cation/H_exchanger_TM"/>
</dbReference>
<feature type="transmembrane region" description="Helical" evidence="9">
    <location>
        <begin position="303"/>
        <end position="326"/>
    </location>
</feature>
<dbReference type="GO" id="GO:0015297">
    <property type="term" value="F:antiporter activity"/>
    <property type="evidence" value="ECO:0007669"/>
    <property type="project" value="UniProtKB-KW"/>
</dbReference>
<evidence type="ECO:0000256" key="1">
    <source>
        <dbReference type="ARBA" id="ARBA00004141"/>
    </source>
</evidence>
<evidence type="ECO:0000256" key="7">
    <source>
        <dbReference type="ARBA" id="ARBA00023065"/>
    </source>
</evidence>
<feature type="transmembrane region" description="Helical" evidence="9">
    <location>
        <begin position="217"/>
        <end position="239"/>
    </location>
</feature>
<feature type="transmembrane region" description="Helical" evidence="9">
    <location>
        <begin position="338"/>
        <end position="360"/>
    </location>
</feature>
<feature type="transmembrane region" description="Helical" evidence="9">
    <location>
        <begin position="127"/>
        <end position="146"/>
    </location>
</feature>
<keyword evidence="12" id="KW-1185">Reference proteome</keyword>
<dbReference type="GO" id="GO:0016020">
    <property type="term" value="C:membrane"/>
    <property type="evidence" value="ECO:0007669"/>
    <property type="project" value="UniProtKB-SubCell"/>
</dbReference>
<dbReference type="GO" id="GO:1902600">
    <property type="term" value="P:proton transmembrane transport"/>
    <property type="evidence" value="ECO:0007669"/>
    <property type="project" value="InterPro"/>
</dbReference>
<feature type="transmembrane region" description="Helical" evidence="9">
    <location>
        <begin position="31"/>
        <end position="52"/>
    </location>
</feature>
<dbReference type="Pfam" id="PF02080">
    <property type="entry name" value="TrkA_C"/>
    <property type="match status" value="1"/>
</dbReference>
<evidence type="ECO:0000256" key="5">
    <source>
        <dbReference type="ARBA" id="ARBA00022692"/>
    </source>
</evidence>
<dbReference type="Pfam" id="PF02254">
    <property type="entry name" value="TrkA_N"/>
    <property type="match status" value="1"/>
</dbReference>
<dbReference type="InterPro" id="IPR036721">
    <property type="entry name" value="RCK_C_sf"/>
</dbReference>
<feature type="transmembrane region" description="Helical" evidence="9">
    <location>
        <begin position="6"/>
        <end position="24"/>
    </location>
</feature>
<dbReference type="InterPro" id="IPR003148">
    <property type="entry name" value="RCK_N"/>
</dbReference>
<feature type="transmembrane region" description="Helical" evidence="9">
    <location>
        <begin position="274"/>
        <end position="291"/>
    </location>
</feature>
<feature type="transmembrane region" description="Helical" evidence="9">
    <location>
        <begin position="185"/>
        <end position="205"/>
    </location>
</feature>
<keyword evidence="6 9" id="KW-1133">Transmembrane helix</keyword>
<dbReference type="GO" id="GO:0006813">
    <property type="term" value="P:potassium ion transport"/>
    <property type="evidence" value="ECO:0007669"/>
    <property type="project" value="InterPro"/>
</dbReference>
<organism evidence="11 12">
    <name type="scientific">Paenibacillus oceani</name>
    <dbReference type="NCBI Taxonomy" id="2772510"/>
    <lineage>
        <taxon>Bacteria</taxon>
        <taxon>Bacillati</taxon>
        <taxon>Bacillota</taxon>
        <taxon>Bacilli</taxon>
        <taxon>Bacillales</taxon>
        <taxon>Paenibacillaceae</taxon>
        <taxon>Paenibacillus</taxon>
    </lineage>
</organism>
<keyword evidence="5 9" id="KW-0812">Transmembrane</keyword>
<reference evidence="11" key="1">
    <citation type="submission" date="2020-09" db="EMBL/GenBank/DDBJ databases">
        <title>A novel bacterium of genus Paenibacillus, isolated from South China Sea.</title>
        <authorList>
            <person name="Huang H."/>
            <person name="Mo K."/>
            <person name="Hu Y."/>
        </authorList>
    </citation>
    <scope>NUCLEOTIDE SEQUENCE</scope>
    <source>
        <strain evidence="11">IB182363</strain>
    </source>
</reference>
<evidence type="ECO:0000256" key="8">
    <source>
        <dbReference type="ARBA" id="ARBA00023136"/>
    </source>
</evidence>